<sequence length="183" mass="20332">MRFNSVTPFKFFLHLFTLFTHLQAYTTVNHFTISCGTTGTSYDGGRTWTGDTGSMFFSNQNNTVSSNPTTPFPLIQLPYNTARAPISFASSSTQLLTLPFPIHKHPSPFIATTSLSTVSTPTHKTRKPSSESTWSTFTTVRRSTSASLPHNLTPTLSSTESRYFPSQAISITEQRVSRRDHLS</sequence>
<dbReference type="Proteomes" id="UP001374535">
    <property type="component" value="Chromosome 4"/>
</dbReference>
<evidence type="ECO:0000256" key="1">
    <source>
        <dbReference type="SAM" id="SignalP"/>
    </source>
</evidence>
<reference evidence="2 3" key="1">
    <citation type="journal article" date="2023" name="Life. Sci Alliance">
        <title>Evolutionary insights into 3D genome organization and epigenetic landscape of Vigna mungo.</title>
        <authorList>
            <person name="Junaid A."/>
            <person name="Singh B."/>
            <person name="Bhatia S."/>
        </authorList>
    </citation>
    <scope>NUCLEOTIDE SEQUENCE [LARGE SCALE GENOMIC DNA]</scope>
    <source>
        <strain evidence="2">Urdbean</strain>
    </source>
</reference>
<evidence type="ECO:0000313" key="3">
    <source>
        <dbReference type="Proteomes" id="UP001374535"/>
    </source>
</evidence>
<dbReference type="EMBL" id="CP144697">
    <property type="protein sequence ID" value="WVZ14260.1"/>
    <property type="molecule type" value="Genomic_DNA"/>
</dbReference>
<organism evidence="2 3">
    <name type="scientific">Vigna mungo</name>
    <name type="common">Black gram</name>
    <name type="synonym">Phaseolus mungo</name>
    <dbReference type="NCBI Taxonomy" id="3915"/>
    <lineage>
        <taxon>Eukaryota</taxon>
        <taxon>Viridiplantae</taxon>
        <taxon>Streptophyta</taxon>
        <taxon>Embryophyta</taxon>
        <taxon>Tracheophyta</taxon>
        <taxon>Spermatophyta</taxon>
        <taxon>Magnoliopsida</taxon>
        <taxon>eudicotyledons</taxon>
        <taxon>Gunneridae</taxon>
        <taxon>Pentapetalae</taxon>
        <taxon>rosids</taxon>
        <taxon>fabids</taxon>
        <taxon>Fabales</taxon>
        <taxon>Fabaceae</taxon>
        <taxon>Papilionoideae</taxon>
        <taxon>50 kb inversion clade</taxon>
        <taxon>NPAAA clade</taxon>
        <taxon>indigoferoid/millettioid clade</taxon>
        <taxon>Phaseoleae</taxon>
        <taxon>Vigna</taxon>
    </lineage>
</organism>
<protein>
    <submittedName>
        <fullName evidence="2">Uncharacterized protein</fullName>
    </submittedName>
</protein>
<feature type="signal peptide" evidence="1">
    <location>
        <begin position="1"/>
        <end position="24"/>
    </location>
</feature>
<keyword evidence="1" id="KW-0732">Signal</keyword>
<gene>
    <name evidence="2" type="ORF">V8G54_011826</name>
</gene>
<keyword evidence="3" id="KW-1185">Reference proteome</keyword>
<evidence type="ECO:0000313" key="2">
    <source>
        <dbReference type="EMBL" id="WVZ14260.1"/>
    </source>
</evidence>
<name>A0AAQ3NS16_VIGMU</name>
<accession>A0AAQ3NS16</accession>
<feature type="chain" id="PRO_5042958788" evidence="1">
    <location>
        <begin position="25"/>
        <end position="183"/>
    </location>
</feature>
<proteinExistence type="predicted"/>
<dbReference type="AlphaFoldDB" id="A0AAQ3NS16"/>
<dbReference type="PROSITE" id="PS51257">
    <property type="entry name" value="PROKAR_LIPOPROTEIN"/>
    <property type="match status" value="1"/>
</dbReference>